<reference evidence="3" key="1">
    <citation type="journal article" date="2023" name="Mol. Plant Microbe Interact.">
        <title>Elucidating the Obligate Nature and Biological Capacity of an Invasive Fungal Corn Pathogen.</title>
        <authorList>
            <person name="MacCready J.S."/>
            <person name="Roggenkamp E.M."/>
            <person name="Gdanetz K."/>
            <person name="Chilvers M.I."/>
        </authorList>
    </citation>
    <scope>NUCLEOTIDE SEQUENCE</scope>
    <source>
        <strain evidence="3">PM02</strain>
    </source>
</reference>
<dbReference type="InterPro" id="IPR000757">
    <property type="entry name" value="Beta-glucanase-like"/>
</dbReference>
<feature type="chain" id="PRO_5041897742" description="GH16 domain-containing protein" evidence="1">
    <location>
        <begin position="20"/>
        <end position="281"/>
    </location>
</feature>
<dbReference type="InterPro" id="IPR050546">
    <property type="entry name" value="Glycosyl_Hydrlase_16"/>
</dbReference>
<evidence type="ECO:0000313" key="4">
    <source>
        <dbReference type="Proteomes" id="UP001217918"/>
    </source>
</evidence>
<organism evidence="3 4">
    <name type="scientific">Phyllachora maydis</name>
    <dbReference type="NCBI Taxonomy" id="1825666"/>
    <lineage>
        <taxon>Eukaryota</taxon>
        <taxon>Fungi</taxon>
        <taxon>Dikarya</taxon>
        <taxon>Ascomycota</taxon>
        <taxon>Pezizomycotina</taxon>
        <taxon>Sordariomycetes</taxon>
        <taxon>Sordariomycetidae</taxon>
        <taxon>Phyllachorales</taxon>
        <taxon>Phyllachoraceae</taxon>
        <taxon>Phyllachora</taxon>
    </lineage>
</organism>
<dbReference type="PANTHER" id="PTHR10963">
    <property type="entry name" value="GLYCOSYL HYDROLASE-RELATED"/>
    <property type="match status" value="1"/>
</dbReference>
<keyword evidence="1" id="KW-0732">Signal</keyword>
<dbReference type="GO" id="GO:0005975">
    <property type="term" value="P:carbohydrate metabolic process"/>
    <property type="evidence" value="ECO:0007669"/>
    <property type="project" value="InterPro"/>
</dbReference>
<sequence>MRAQTAALGLAALGSLVAAVQPAVHSGFNVIWSDTFPGQAGDPPNDKLWNIAQDVHTNNEVQEYTNASHNLQITGGQTLQIIPRKSASGAWTSGRIETQAAFAPAANTTTLVEASIRFGGHAAAAKQGLWPAFWLLGDSMRHGTAWPACGELDVLEMINGRPTGYGTAHCAACGGPAFAQGSVAVPDNDWHAWSLVVDRSRYGAAGWTAETITWWRDGALFHELAGGDVDEATWATLAHSPLYIILNVAVGGDWPGNPDEATLDGYGAMMEVEYVAVYEAA</sequence>
<dbReference type="Pfam" id="PF00722">
    <property type="entry name" value="Glyco_hydro_16"/>
    <property type="match status" value="1"/>
</dbReference>
<dbReference type="EMBL" id="JAQQPM010000002">
    <property type="protein sequence ID" value="KAK2068797.1"/>
    <property type="molecule type" value="Genomic_DNA"/>
</dbReference>
<accession>A0AAD9I1U0</accession>
<protein>
    <recommendedName>
        <fullName evidence="2">GH16 domain-containing protein</fullName>
    </recommendedName>
</protein>
<feature type="domain" description="GH16" evidence="2">
    <location>
        <begin position="30"/>
        <end position="281"/>
    </location>
</feature>
<gene>
    <name evidence="3" type="ORF">P8C59_003417</name>
</gene>
<feature type="signal peptide" evidence="1">
    <location>
        <begin position="1"/>
        <end position="19"/>
    </location>
</feature>
<comment type="caution">
    <text evidence="3">The sequence shown here is derived from an EMBL/GenBank/DDBJ whole genome shotgun (WGS) entry which is preliminary data.</text>
</comment>
<dbReference type="AlphaFoldDB" id="A0AAD9I1U0"/>
<dbReference type="Gene3D" id="2.60.120.200">
    <property type="match status" value="1"/>
</dbReference>
<evidence type="ECO:0000256" key="1">
    <source>
        <dbReference type="SAM" id="SignalP"/>
    </source>
</evidence>
<keyword evidence="4" id="KW-1185">Reference proteome</keyword>
<evidence type="ECO:0000313" key="3">
    <source>
        <dbReference type="EMBL" id="KAK2068797.1"/>
    </source>
</evidence>
<proteinExistence type="predicted"/>
<dbReference type="InterPro" id="IPR013320">
    <property type="entry name" value="ConA-like_dom_sf"/>
</dbReference>
<dbReference type="GO" id="GO:0004553">
    <property type="term" value="F:hydrolase activity, hydrolyzing O-glycosyl compounds"/>
    <property type="evidence" value="ECO:0007669"/>
    <property type="project" value="InterPro"/>
</dbReference>
<dbReference type="PROSITE" id="PS51762">
    <property type="entry name" value="GH16_2"/>
    <property type="match status" value="1"/>
</dbReference>
<dbReference type="SUPFAM" id="SSF49899">
    <property type="entry name" value="Concanavalin A-like lectins/glucanases"/>
    <property type="match status" value="1"/>
</dbReference>
<dbReference type="PANTHER" id="PTHR10963:SF60">
    <property type="entry name" value="GRAM-NEGATIVE BACTERIA-BINDING PROTEIN 1-RELATED"/>
    <property type="match status" value="1"/>
</dbReference>
<name>A0AAD9I1U0_9PEZI</name>
<evidence type="ECO:0000259" key="2">
    <source>
        <dbReference type="PROSITE" id="PS51762"/>
    </source>
</evidence>
<dbReference type="Proteomes" id="UP001217918">
    <property type="component" value="Unassembled WGS sequence"/>
</dbReference>